<sequence length="212" mass="23620">MMDGLPWGGKDVAGLPRHLRGFAQTHLALRRDSKRLVAAAPLLTSAGLPRAAKWWRQLRAILDWHHRTEDEILWPGLIEHAPEIAAGTRRMARDHVALDDSILRVTEALEGGRTELIGGPVDTFDTVLRRHLNEEEELAFPVFVQVPAHEFAALERRVLAAAPFHVKRVLPPWLLDALPQPGGVMPAPVRLMGRTLLGGAYRRTLTGILEPR</sequence>
<dbReference type="Gene3D" id="1.20.120.520">
    <property type="entry name" value="nmb1532 protein domain like"/>
    <property type="match status" value="1"/>
</dbReference>
<proteinExistence type="predicted"/>
<gene>
    <name evidence="2" type="ORF">CAG99_21950</name>
</gene>
<dbReference type="KEGG" id="smao:CAG99_21950"/>
<dbReference type="RefSeq" id="WP_086160969.1">
    <property type="nucleotide sequence ID" value="NZ_CP021121.1"/>
</dbReference>
<name>A0A1W7D216_9ACTN</name>
<dbReference type="Proteomes" id="UP000194218">
    <property type="component" value="Chromosome"/>
</dbReference>
<protein>
    <recommendedName>
        <fullName evidence="1">Hemerythrin-like domain-containing protein</fullName>
    </recommendedName>
</protein>
<keyword evidence="3" id="KW-1185">Reference proteome</keyword>
<dbReference type="OrthoDB" id="5197650at2"/>
<organism evidence="2 3">
    <name type="scientific">Streptomyces marincola</name>
    <dbReference type="NCBI Taxonomy" id="2878388"/>
    <lineage>
        <taxon>Bacteria</taxon>
        <taxon>Bacillati</taxon>
        <taxon>Actinomycetota</taxon>
        <taxon>Actinomycetes</taxon>
        <taxon>Kitasatosporales</taxon>
        <taxon>Streptomycetaceae</taxon>
        <taxon>Streptomyces</taxon>
    </lineage>
</organism>
<feature type="domain" description="Hemerythrin-like" evidence="1">
    <location>
        <begin position="23"/>
        <end position="142"/>
    </location>
</feature>
<evidence type="ECO:0000313" key="3">
    <source>
        <dbReference type="Proteomes" id="UP000194218"/>
    </source>
</evidence>
<evidence type="ECO:0000259" key="1">
    <source>
        <dbReference type="Pfam" id="PF01814"/>
    </source>
</evidence>
<dbReference type="InterPro" id="IPR012312">
    <property type="entry name" value="Hemerythrin-like"/>
</dbReference>
<evidence type="ECO:0000313" key="2">
    <source>
        <dbReference type="EMBL" id="ARQ71128.1"/>
    </source>
</evidence>
<reference evidence="2 3" key="1">
    <citation type="submission" date="2017-05" db="EMBL/GenBank/DDBJ databases">
        <title>Complete genome sequence of Streptomyces sp. SCSIO 03032 revealed the diverse biosynthetic pathways for its bioactive secondary metabolites.</title>
        <authorList>
            <person name="Ma L."/>
            <person name="Zhu Y."/>
            <person name="Zhang W."/>
            <person name="Zhang G."/>
            <person name="Tian X."/>
            <person name="Zhang S."/>
            <person name="Zhang C."/>
        </authorList>
    </citation>
    <scope>NUCLEOTIDE SEQUENCE [LARGE SCALE GENOMIC DNA]</scope>
    <source>
        <strain evidence="2 3">SCSIO 03032</strain>
    </source>
</reference>
<dbReference type="AlphaFoldDB" id="A0A1W7D216"/>
<dbReference type="EMBL" id="CP021121">
    <property type="protein sequence ID" value="ARQ71128.1"/>
    <property type="molecule type" value="Genomic_DNA"/>
</dbReference>
<dbReference type="CDD" id="cd12108">
    <property type="entry name" value="Hr-like"/>
    <property type="match status" value="1"/>
</dbReference>
<dbReference type="Pfam" id="PF01814">
    <property type="entry name" value="Hemerythrin"/>
    <property type="match status" value="1"/>
</dbReference>
<accession>A0A1W7D216</accession>